<evidence type="ECO:0000256" key="6">
    <source>
        <dbReference type="ARBA" id="ARBA00022837"/>
    </source>
</evidence>
<evidence type="ECO:0000256" key="5">
    <source>
        <dbReference type="ARBA" id="ARBA00022801"/>
    </source>
</evidence>
<evidence type="ECO:0000256" key="2">
    <source>
        <dbReference type="ARBA" id="ARBA00022487"/>
    </source>
</evidence>
<gene>
    <name evidence="9" type="ORF">GTA08_BOTSDO04906</name>
</gene>
<keyword evidence="4 8" id="KW-0732">Signal</keyword>
<evidence type="ECO:0000256" key="4">
    <source>
        <dbReference type="ARBA" id="ARBA00022729"/>
    </source>
</evidence>
<evidence type="ECO:0000256" key="7">
    <source>
        <dbReference type="ARBA" id="ARBA00023157"/>
    </source>
</evidence>
<organism evidence="9 10">
    <name type="scientific">Botryosphaeria dothidea</name>
    <dbReference type="NCBI Taxonomy" id="55169"/>
    <lineage>
        <taxon>Eukaryota</taxon>
        <taxon>Fungi</taxon>
        <taxon>Dikarya</taxon>
        <taxon>Ascomycota</taxon>
        <taxon>Pezizomycotina</taxon>
        <taxon>Dothideomycetes</taxon>
        <taxon>Dothideomycetes incertae sedis</taxon>
        <taxon>Botryosphaeriales</taxon>
        <taxon>Botryosphaeriaceae</taxon>
        <taxon>Botryosphaeria</taxon>
    </lineage>
</organism>
<dbReference type="EMBL" id="WWBZ02000033">
    <property type="protein sequence ID" value="KAF4306867.1"/>
    <property type="molecule type" value="Genomic_DNA"/>
</dbReference>
<feature type="signal peptide" evidence="8">
    <location>
        <begin position="1"/>
        <end position="21"/>
    </location>
</feature>
<dbReference type="Pfam" id="PF07519">
    <property type="entry name" value="Tannase"/>
    <property type="match status" value="1"/>
</dbReference>
<reference evidence="9" key="1">
    <citation type="submission" date="2020-04" db="EMBL/GenBank/DDBJ databases">
        <title>Genome Assembly and Annotation of Botryosphaeria dothidea sdau 11-99, a Latent Pathogen of Apple Fruit Ring Rot in China.</title>
        <authorList>
            <person name="Yu C."/>
            <person name="Diao Y."/>
            <person name="Lu Q."/>
            <person name="Zhao J."/>
            <person name="Cui S."/>
            <person name="Peng C."/>
            <person name="He B."/>
            <person name="Liu H."/>
        </authorList>
    </citation>
    <scope>NUCLEOTIDE SEQUENCE [LARGE SCALE GENOMIC DNA]</scope>
    <source>
        <strain evidence="9">Sdau11-99</strain>
    </source>
</reference>
<keyword evidence="5 8" id="KW-0378">Hydrolase</keyword>
<dbReference type="PANTHER" id="PTHR33938:SF8">
    <property type="entry name" value="CARBOXYLIC ESTER HYDROLASE"/>
    <property type="match status" value="1"/>
</dbReference>
<dbReference type="PANTHER" id="PTHR33938">
    <property type="entry name" value="FERULOYL ESTERASE B-RELATED"/>
    <property type="match status" value="1"/>
</dbReference>
<dbReference type="AlphaFoldDB" id="A0A8H4N8X6"/>
<dbReference type="InterPro" id="IPR011118">
    <property type="entry name" value="Tannase/feruloyl_esterase"/>
</dbReference>
<keyword evidence="7" id="KW-1015">Disulfide bond</keyword>
<dbReference type="GO" id="GO:0046872">
    <property type="term" value="F:metal ion binding"/>
    <property type="evidence" value="ECO:0007669"/>
    <property type="project" value="UniProtKB-KW"/>
</dbReference>
<dbReference type="OrthoDB" id="3039123at2759"/>
<evidence type="ECO:0000313" key="9">
    <source>
        <dbReference type="EMBL" id="KAF4306867.1"/>
    </source>
</evidence>
<comment type="similarity">
    <text evidence="1 8">Belongs to the tannase family.</text>
</comment>
<comment type="caution">
    <text evidence="9">The sequence shown here is derived from an EMBL/GenBank/DDBJ whole genome shotgun (WGS) entry which is preliminary data.</text>
</comment>
<protein>
    <recommendedName>
        <fullName evidence="8">Carboxylic ester hydrolase</fullName>
        <ecNumber evidence="8">3.1.1.-</ecNumber>
    </recommendedName>
</protein>
<dbReference type="Gene3D" id="3.40.50.1820">
    <property type="entry name" value="alpha/beta hydrolase"/>
    <property type="match status" value="2"/>
</dbReference>
<evidence type="ECO:0000256" key="1">
    <source>
        <dbReference type="ARBA" id="ARBA00006249"/>
    </source>
</evidence>
<dbReference type="EC" id="3.1.1.-" evidence="8"/>
<name>A0A8H4N8X6_9PEZI</name>
<dbReference type="SUPFAM" id="SSF53474">
    <property type="entry name" value="alpha/beta-Hydrolases"/>
    <property type="match status" value="1"/>
</dbReference>
<keyword evidence="6" id="KW-0106">Calcium</keyword>
<feature type="chain" id="PRO_5034384116" description="Carboxylic ester hydrolase" evidence="8">
    <location>
        <begin position="22"/>
        <end position="547"/>
    </location>
</feature>
<accession>A0A8H4N8X6</accession>
<sequence>MASKILLSLAFIFSHISPVWSAPPNVTSKCSPDSFTFPSLFGAELIDISADKVYNYTATSLEPGLITGGSYTINFCNVTVTYTHPGWNDTINVQVWLPLENWNSRLMALGGGGYSASMGSLYQTQAVSKGYVAIGSDAGHEAGYAASTSPRDWALTSPGNVNLYLLENYASRSLDDMTVIGKTVTKEYYNAAPKFSYFDGCSGGGRQGFMLAQKYPDAYDGILAVSPAINIENFIPAAYWASQVMNGLGVYPPPCEIQAFTQAAIDACDTLDGVEDGIISAPNSCHFQAHSVVGQNFSCDGATRRLTEAGDTIVQAAWDGPLSPSGNYGWFGVNKDADLAAGYITTQCTSNNTQCTAAPSDLLLSWIQYFLAKDPDFTAANMIDADFFAYLQQSEQEYNSMLGTANPDLSRFRAAGGKMISWHGLADEVIPPNGTAAYYQQALRLDPNIDEFFRFFEAPGQGHCNGGAGPAPEKALEQLIAWVEEGVVPETLNATGADGTIGILCPYPSRQTYVGRDPKSAGSYICTPGPDDSTGRLAKIFTGQYVL</sequence>
<dbReference type="InterPro" id="IPR029058">
    <property type="entry name" value="AB_hydrolase_fold"/>
</dbReference>
<keyword evidence="3" id="KW-0479">Metal-binding</keyword>
<dbReference type="GO" id="GO:0030600">
    <property type="term" value="F:feruloyl esterase activity"/>
    <property type="evidence" value="ECO:0007669"/>
    <property type="project" value="UniProtKB-ARBA"/>
</dbReference>
<evidence type="ECO:0000256" key="8">
    <source>
        <dbReference type="RuleBase" id="RU361238"/>
    </source>
</evidence>
<keyword evidence="10" id="KW-1185">Reference proteome</keyword>
<dbReference type="Proteomes" id="UP000572817">
    <property type="component" value="Unassembled WGS sequence"/>
</dbReference>
<evidence type="ECO:0000256" key="3">
    <source>
        <dbReference type="ARBA" id="ARBA00022723"/>
    </source>
</evidence>
<evidence type="ECO:0000313" key="10">
    <source>
        <dbReference type="Proteomes" id="UP000572817"/>
    </source>
</evidence>
<proteinExistence type="inferred from homology"/>
<keyword evidence="2" id="KW-0719">Serine esterase</keyword>